<accession>A0A430FP30</accession>
<dbReference type="Proteomes" id="UP000287470">
    <property type="component" value="Unassembled WGS sequence"/>
</dbReference>
<dbReference type="AlphaFoldDB" id="A0A430FP30"/>
<dbReference type="InterPro" id="IPR027417">
    <property type="entry name" value="P-loop_NTPase"/>
</dbReference>
<organism evidence="1 2">
    <name type="scientific">Bifidobacterium samirii</name>
    <dbReference type="NCBI Taxonomy" id="2306974"/>
    <lineage>
        <taxon>Bacteria</taxon>
        <taxon>Bacillati</taxon>
        <taxon>Actinomycetota</taxon>
        <taxon>Actinomycetes</taxon>
        <taxon>Bifidobacteriales</taxon>
        <taxon>Bifidobacteriaceae</taxon>
        <taxon>Bifidobacterium</taxon>
    </lineage>
</organism>
<evidence type="ECO:0000313" key="1">
    <source>
        <dbReference type="EMBL" id="RSX54600.1"/>
    </source>
</evidence>
<reference evidence="1 2" key="1">
    <citation type="submission" date="2018-09" db="EMBL/GenBank/DDBJ databases">
        <title>Characterization of the phylogenetic diversity of five novel species belonging to the genus Bifidobacterium.</title>
        <authorList>
            <person name="Lugli G.A."/>
            <person name="Duranti S."/>
            <person name="Milani C."/>
        </authorList>
    </citation>
    <scope>NUCLEOTIDE SEQUENCE [LARGE SCALE GENOMIC DNA]</scope>
    <source>
        <strain evidence="1 2">2033B</strain>
    </source>
</reference>
<dbReference type="SUPFAM" id="SSF52540">
    <property type="entry name" value="P-loop containing nucleoside triphosphate hydrolases"/>
    <property type="match status" value="1"/>
</dbReference>
<gene>
    <name evidence="1" type="ORF">D2E24_1550</name>
</gene>
<name>A0A430FP30_9BIFI</name>
<dbReference type="Gene3D" id="3.40.50.300">
    <property type="entry name" value="P-loop containing nucleotide triphosphate hydrolases"/>
    <property type="match status" value="1"/>
</dbReference>
<protein>
    <submittedName>
        <fullName evidence="1">ATPase</fullName>
    </submittedName>
</protein>
<comment type="caution">
    <text evidence="1">The sequence shown here is derived from an EMBL/GenBank/DDBJ whole genome shotgun (WGS) entry which is preliminary data.</text>
</comment>
<sequence>MLRAGPPDATVLPDGVRTGVIGRNILTCTAASGGIGLSLTAALLARTLTGRDLTCTLVDADLTGGGLDILLGIEKNPGIRFDTLDAPLGQVDGDALNRGLPVWDDVRVLSHNPWNGPTPPWWGIQAAVRALSETNGIVIVDAGRGTGLADIPELEAAPRLLAAELSVLGLARAKPQLQRIRERHPESDVILVGIEPRGVGRQASGPVGVDEAEDYIGQPFDACMHADPKLCSDILSGLGAQHVARRNRLAIDTLGDRVTAMLERG</sequence>
<dbReference type="EMBL" id="QXGK01000017">
    <property type="protein sequence ID" value="RSX54600.1"/>
    <property type="molecule type" value="Genomic_DNA"/>
</dbReference>
<proteinExistence type="predicted"/>
<keyword evidence="2" id="KW-1185">Reference proteome</keyword>
<evidence type="ECO:0000313" key="2">
    <source>
        <dbReference type="Proteomes" id="UP000287470"/>
    </source>
</evidence>